<dbReference type="SMART" id="SM00825">
    <property type="entry name" value="PKS_KS"/>
    <property type="match status" value="1"/>
</dbReference>
<dbReference type="InterPro" id="IPR009081">
    <property type="entry name" value="PP-bd_ACP"/>
</dbReference>
<evidence type="ECO:0000259" key="4">
    <source>
        <dbReference type="PROSITE" id="PS50075"/>
    </source>
</evidence>
<feature type="domain" description="Carrier" evidence="4">
    <location>
        <begin position="879"/>
        <end position="953"/>
    </location>
</feature>
<name>A0ABW1H840_9ACTN</name>
<dbReference type="CDD" id="cd00833">
    <property type="entry name" value="PKS"/>
    <property type="match status" value="1"/>
</dbReference>
<dbReference type="SMART" id="SM00827">
    <property type="entry name" value="PKS_AT"/>
    <property type="match status" value="1"/>
</dbReference>
<keyword evidence="7" id="KW-1185">Reference proteome</keyword>
<dbReference type="Gene3D" id="3.40.47.10">
    <property type="match status" value="1"/>
</dbReference>
<dbReference type="InterPro" id="IPR016035">
    <property type="entry name" value="Acyl_Trfase/lysoPLipase"/>
</dbReference>
<dbReference type="PANTHER" id="PTHR43775:SF37">
    <property type="entry name" value="SI:DKEY-61P9.11"/>
    <property type="match status" value="1"/>
</dbReference>
<evidence type="ECO:0000313" key="7">
    <source>
        <dbReference type="Proteomes" id="UP001596226"/>
    </source>
</evidence>
<dbReference type="InterPro" id="IPR016036">
    <property type="entry name" value="Malonyl_transacylase_ACP-bd"/>
</dbReference>
<dbReference type="Pfam" id="PF02801">
    <property type="entry name" value="Ketoacyl-synt_C"/>
    <property type="match status" value="1"/>
</dbReference>
<dbReference type="SUPFAM" id="SSF55048">
    <property type="entry name" value="Probable ACP-binding domain of malonyl-CoA ACP transacylase"/>
    <property type="match status" value="1"/>
</dbReference>
<dbReference type="PANTHER" id="PTHR43775">
    <property type="entry name" value="FATTY ACID SYNTHASE"/>
    <property type="match status" value="1"/>
</dbReference>
<dbReference type="EMBL" id="JBHSQS010000007">
    <property type="protein sequence ID" value="MFC5924551.1"/>
    <property type="molecule type" value="Genomic_DNA"/>
</dbReference>
<dbReference type="Pfam" id="PF00698">
    <property type="entry name" value="Acyl_transf_1"/>
    <property type="match status" value="1"/>
</dbReference>
<dbReference type="Gene3D" id="3.40.366.10">
    <property type="entry name" value="Malonyl-Coenzyme A Acyl Carrier Protein, domain 2"/>
    <property type="match status" value="1"/>
</dbReference>
<dbReference type="InterPro" id="IPR014031">
    <property type="entry name" value="Ketoacyl_synth_C"/>
</dbReference>
<evidence type="ECO:0000256" key="3">
    <source>
        <dbReference type="ARBA" id="ARBA00022679"/>
    </source>
</evidence>
<dbReference type="SUPFAM" id="SSF52151">
    <property type="entry name" value="FabD/lysophospholipase-like"/>
    <property type="match status" value="1"/>
</dbReference>
<dbReference type="Pfam" id="PF00550">
    <property type="entry name" value="PP-binding"/>
    <property type="match status" value="1"/>
</dbReference>
<evidence type="ECO:0000256" key="2">
    <source>
        <dbReference type="ARBA" id="ARBA00022553"/>
    </source>
</evidence>
<dbReference type="Pfam" id="PF00109">
    <property type="entry name" value="ketoacyl-synt"/>
    <property type="match status" value="1"/>
</dbReference>
<evidence type="ECO:0000313" key="6">
    <source>
        <dbReference type="EMBL" id="MFC5924551.1"/>
    </source>
</evidence>
<gene>
    <name evidence="6" type="ORF">ACFQGL_14475</name>
</gene>
<dbReference type="Gene3D" id="3.30.70.3290">
    <property type="match status" value="1"/>
</dbReference>
<evidence type="ECO:0000256" key="1">
    <source>
        <dbReference type="ARBA" id="ARBA00022450"/>
    </source>
</evidence>
<keyword evidence="2" id="KW-0597">Phosphoprotein</keyword>
<dbReference type="InterPro" id="IPR020841">
    <property type="entry name" value="PKS_Beta-ketoAc_synthase_dom"/>
</dbReference>
<dbReference type="RefSeq" id="WP_377511400.1">
    <property type="nucleotide sequence ID" value="NZ_JBHSQS010000007.1"/>
</dbReference>
<dbReference type="InterPro" id="IPR014043">
    <property type="entry name" value="Acyl_transferase_dom"/>
</dbReference>
<organism evidence="6 7">
    <name type="scientific">Micromonospora vulcania</name>
    <dbReference type="NCBI Taxonomy" id="1441873"/>
    <lineage>
        <taxon>Bacteria</taxon>
        <taxon>Bacillati</taxon>
        <taxon>Actinomycetota</taxon>
        <taxon>Actinomycetes</taxon>
        <taxon>Micromonosporales</taxon>
        <taxon>Micromonosporaceae</taxon>
        <taxon>Micromonospora</taxon>
    </lineage>
</organism>
<dbReference type="PROSITE" id="PS52004">
    <property type="entry name" value="KS3_2"/>
    <property type="match status" value="1"/>
</dbReference>
<dbReference type="SUPFAM" id="SSF53901">
    <property type="entry name" value="Thiolase-like"/>
    <property type="match status" value="1"/>
</dbReference>
<dbReference type="PROSITE" id="PS50075">
    <property type="entry name" value="CARRIER"/>
    <property type="match status" value="1"/>
</dbReference>
<dbReference type="Pfam" id="PF16197">
    <property type="entry name" value="KAsynt_C_assoc"/>
    <property type="match status" value="1"/>
</dbReference>
<proteinExistence type="predicted"/>
<dbReference type="Gene3D" id="1.10.1200.10">
    <property type="entry name" value="ACP-like"/>
    <property type="match status" value="1"/>
</dbReference>
<keyword evidence="3" id="KW-0808">Transferase</keyword>
<feature type="domain" description="Ketosynthase family 3 (KS3)" evidence="5">
    <location>
        <begin position="2"/>
        <end position="427"/>
    </location>
</feature>
<reference evidence="7" key="1">
    <citation type="journal article" date="2019" name="Int. J. Syst. Evol. Microbiol.">
        <title>The Global Catalogue of Microorganisms (GCM) 10K type strain sequencing project: providing services to taxonomists for standard genome sequencing and annotation.</title>
        <authorList>
            <consortium name="The Broad Institute Genomics Platform"/>
            <consortium name="The Broad Institute Genome Sequencing Center for Infectious Disease"/>
            <person name="Wu L."/>
            <person name="Ma J."/>
        </authorList>
    </citation>
    <scope>NUCLEOTIDE SEQUENCE [LARGE SCALE GENOMIC DNA]</scope>
    <source>
        <strain evidence="7">CGMCC 4.7144</strain>
    </source>
</reference>
<dbReference type="PROSITE" id="PS00606">
    <property type="entry name" value="KS3_1"/>
    <property type="match status" value="1"/>
</dbReference>
<dbReference type="InterPro" id="IPR050091">
    <property type="entry name" value="PKS_NRPS_Biosynth_Enz"/>
</dbReference>
<evidence type="ECO:0000259" key="5">
    <source>
        <dbReference type="PROSITE" id="PS52004"/>
    </source>
</evidence>
<sequence>MTPEIAIVGMAGRFPGAADLDEYWSNIVAGRVTVSQLSRGELIAAGVPAGELDDPAYVPVRGVLADPDLFDAAFFGIPPREADIMDPQQRLLLQTAWEALEAGGLVTNGPMGRVGVFAGAGFNYYLQQQVLATPEILREHGLLSVVLGNEKDHLATRIAYRLGLTGPAITVQTACSTSLVAVHLACQSLRAGDSDLALAGGAYVGFPQESGYLYEPKGIMSPDGFCRPFDTTANGTVPGSGVGMVALKRLDDARRDGDLIHAVISGSAINNDGAVKVGYTAPGVAGQVDVLARAYGAAGVDPSTIGYLEAHGTATEVGDAIELAALREVFGDGQAHCSLGSAKANIGHLSAAAGVAGLIKAVLALRTRQIPPLAGLKQPRQELLDSSTPFTVDSVARDWTATPGQPRRAAVSSFGLGGTNVHVVLAEAARPEPARTAAGPEVVVVSARTAEGLRAAADRLAAHLRDRPDLRLSDVATTTREHRRHFTHRLAVAAQDADGVARALAVTPGRTALRRPALVFLLPGQGAEAPGMAAWPYRRYPSFAADIDEGSAIVRDLLGVDLRELLIGADPQGLVHRTDLTQPALVLHEYALGRLLLSWGVRPAALIGHSVGEFAAACLAEEFDLATMLRLVVERGARMQEAPEGAMVAVLAAEPVVRRHLADLDGLDIAAVNAPEVIVASGPVESVTRLRERLDGSGVLHRVLPAQRAFHSRMMDAAAERLDAMAATIEPRAATLDVFSSVSGRLLPRGARRPPGYWADQLRSPVRFQAAVESAMSRPHVVFVEVGPGTGLIGSVRQIPPARQAAMVALQPRRGDLLGGVGALWATGVEVDWVGVRAGTEAVRVPLPTYPFAPERHWLDAPAQADPVREPDGPVDPEHGQDDVLRQVIDIWRSLLGVDTVDADSDFFMLGGQSLLFIRMLSQVQRRFGVSVAMAELAEAPTPAAIAAQVVDQ</sequence>
<dbReference type="InterPro" id="IPR014030">
    <property type="entry name" value="Ketoacyl_synth_N"/>
</dbReference>
<dbReference type="Proteomes" id="UP001596226">
    <property type="component" value="Unassembled WGS sequence"/>
</dbReference>
<dbReference type="InterPro" id="IPR016039">
    <property type="entry name" value="Thiolase-like"/>
</dbReference>
<dbReference type="InterPro" id="IPR001227">
    <property type="entry name" value="Ac_transferase_dom_sf"/>
</dbReference>
<protein>
    <submittedName>
        <fullName evidence="6">Type I polyketide synthase</fullName>
    </submittedName>
</protein>
<keyword evidence="1" id="KW-0596">Phosphopantetheine</keyword>
<comment type="caution">
    <text evidence="6">The sequence shown here is derived from an EMBL/GenBank/DDBJ whole genome shotgun (WGS) entry which is preliminary data.</text>
</comment>
<dbReference type="SUPFAM" id="SSF47336">
    <property type="entry name" value="ACP-like"/>
    <property type="match status" value="1"/>
</dbReference>
<dbReference type="InterPro" id="IPR018201">
    <property type="entry name" value="Ketoacyl_synth_AS"/>
</dbReference>
<dbReference type="InterPro" id="IPR036736">
    <property type="entry name" value="ACP-like_sf"/>
</dbReference>
<dbReference type="InterPro" id="IPR032821">
    <property type="entry name" value="PKS_assoc"/>
</dbReference>
<accession>A0ABW1H840</accession>